<keyword evidence="3" id="KW-1185">Reference proteome</keyword>
<dbReference type="EMBL" id="CAJOBC010000723">
    <property type="protein sequence ID" value="CAF3619012.1"/>
    <property type="molecule type" value="Genomic_DNA"/>
</dbReference>
<evidence type="ECO:0000313" key="1">
    <source>
        <dbReference type="EMBL" id="CAF0831923.1"/>
    </source>
</evidence>
<protein>
    <submittedName>
        <fullName evidence="1">Uncharacterized protein</fullName>
    </submittedName>
</protein>
<gene>
    <name evidence="1" type="ORF">GPM918_LOCUS5100</name>
    <name evidence="2" type="ORF">SRO942_LOCUS5101</name>
</gene>
<accession>A0A813UT00</accession>
<reference evidence="1" key="1">
    <citation type="submission" date="2021-02" db="EMBL/GenBank/DDBJ databases">
        <authorList>
            <person name="Nowell W R."/>
        </authorList>
    </citation>
    <scope>NUCLEOTIDE SEQUENCE</scope>
</reference>
<comment type="caution">
    <text evidence="1">The sequence shown here is derived from an EMBL/GenBank/DDBJ whole genome shotgun (WGS) entry which is preliminary data.</text>
</comment>
<dbReference type="OrthoDB" id="6051153at2759"/>
<evidence type="ECO:0000313" key="3">
    <source>
        <dbReference type="Proteomes" id="UP000663829"/>
    </source>
</evidence>
<organism evidence="1 3">
    <name type="scientific">Didymodactylos carnosus</name>
    <dbReference type="NCBI Taxonomy" id="1234261"/>
    <lineage>
        <taxon>Eukaryota</taxon>
        <taxon>Metazoa</taxon>
        <taxon>Spiralia</taxon>
        <taxon>Gnathifera</taxon>
        <taxon>Rotifera</taxon>
        <taxon>Eurotatoria</taxon>
        <taxon>Bdelloidea</taxon>
        <taxon>Philodinida</taxon>
        <taxon>Philodinidae</taxon>
        <taxon>Didymodactylos</taxon>
    </lineage>
</organism>
<name>A0A813UT00_9BILA</name>
<dbReference type="Proteomes" id="UP000681722">
    <property type="component" value="Unassembled WGS sequence"/>
</dbReference>
<proteinExistence type="predicted"/>
<dbReference type="AlphaFoldDB" id="A0A813UT00"/>
<sequence>MCKSGKKTSTYYSRKRKRLLSEHAKGYYLPFLKTLNSLLQQPAYSSMVIDSIQRDQQEGNNTTATSMEYEYCEQSRHSATHTTTVSQSVILNDLTSGCVARNDIVFRKQSSLKIILYYDDVEISQPLKKRKRILSVFYWTMANIPHAYRYQDRNISDYL</sequence>
<dbReference type="Proteomes" id="UP000663829">
    <property type="component" value="Unassembled WGS sequence"/>
</dbReference>
<evidence type="ECO:0000313" key="2">
    <source>
        <dbReference type="EMBL" id="CAF3619012.1"/>
    </source>
</evidence>
<dbReference type="EMBL" id="CAJNOQ010000723">
    <property type="protein sequence ID" value="CAF0831923.1"/>
    <property type="molecule type" value="Genomic_DNA"/>
</dbReference>